<dbReference type="GO" id="GO:0046854">
    <property type="term" value="P:phosphatidylinositol phosphate biosynthetic process"/>
    <property type="evidence" value="ECO:0007669"/>
    <property type="project" value="InterPro"/>
</dbReference>
<evidence type="ECO:0000256" key="5">
    <source>
        <dbReference type="PIRSR" id="PIRSR600760-2"/>
    </source>
</evidence>
<name>A0A846YMM1_9NOCA</name>
<evidence type="ECO:0000313" key="7">
    <source>
        <dbReference type="Proteomes" id="UP000570678"/>
    </source>
</evidence>
<dbReference type="EC" id="3.1.3.25" evidence="2"/>
<evidence type="ECO:0000256" key="1">
    <source>
        <dbReference type="ARBA" id="ARBA00001033"/>
    </source>
</evidence>
<dbReference type="Gene3D" id="3.40.190.80">
    <property type="match status" value="1"/>
</dbReference>
<dbReference type="InterPro" id="IPR000760">
    <property type="entry name" value="Inositol_monophosphatase-like"/>
</dbReference>
<dbReference type="Proteomes" id="UP000570678">
    <property type="component" value="Unassembled WGS sequence"/>
</dbReference>
<comment type="cofactor">
    <cofactor evidence="5">
        <name>Mg(2+)</name>
        <dbReference type="ChEBI" id="CHEBI:18420"/>
    </cofactor>
</comment>
<dbReference type="AlphaFoldDB" id="A0A846YMM1"/>
<dbReference type="Pfam" id="PF00459">
    <property type="entry name" value="Inositol_P"/>
    <property type="match status" value="1"/>
</dbReference>
<dbReference type="PROSITE" id="PS00630">
    <property type="entry name" value="IMP_2"/>
    <property type="match status" value="1"/>
</dbReference>
<dbReference type="GO" id="GO:0007165">
    <property type="term" value="P:signal transduction"/>
    <property type="evidence" value="ECO:0007669"/>
    <property type="project" value="TreeGrafter"/>
</dbReference>
<evidence type="ECO:0000256" key="2">
    <source>
        <dbReference type="ARBA" id="ARBA00013106"/>
    </source>
</evidence>
<accession>A0A846YMM1</accession>
<comment type="caution">
    <text evidence="6">The sequence shown here is derived from an EMBL/GenBank/DDBJ whole genome shotgun (WGS) entry which is preliminary data.</text>
</comment>
<gene>
    <name evidence="6" type="ORF">HGA15_33330</name>
</gene>
<protein>
    <recommendedName>
        <fullName evidence="2">inositol-phosphate phosphatase</fullName>
        <ecNumber evidence="2">3.1.3.25</ecNumber>
    </recommendedName>
</protein>
<dbReference type="SUPFAM" id="SSF56655">
    <property type="entry name" value="Carbohydrate phosphatase"/>
    <property type="match status" value="1"/>
</dbReference>
<dbReference type="PANTHER" id="PTHR20854">
    <property type="entry name" value="INOSITOL MONOPHOSPHATASE"/>
    <property type="match status" value="1"/>
</dbReference>
<comment type="catalytic activity">
    <reaction evidence="1">
        <text>a myo-inositol phosphate + H2O = myo-inositol + phosphate</text>
        <dbReference type="Rhea" id="RHEA:24056"/>
        <dbReference type="ChEBI" id="CHEBI:15377"/>
        <dbReference type="ChEBI" id="CHEBI:17268"/>
        <dbReference type="ChEBI" id="CHEBI:43474"/>
        <dbReference type="ChEBI" id="CHEBI:84139"/>
        <dbReference type="EC" id="3.1.3.25"/>
    </reaction>
</comment>
<evidence type="ECO:0000313" key="6">
    <source>
        <dbReference type="EMBL" id="NKY60936.1"/>
    </source>
</evidence>
<dbReference type="GO" id="GO:0006020">
    <property type="term" value="P:inositol metabolic process"/>
    <property type="evidence" value="ECO:0007669"/>
    <property type="project" value="TreeGrafter"/>
</dbReference>
<reference evidence="6 7" key="1">
    <citation type="submission" date="2020-04" db="EMBL/GenBank/DDBJ databases">
        <title>MicrobeNet Type strains.</title>
        <authorList>
            <person name="Nicholson A.C."/>
        </authorList>
    </citation>
    <scope>NUCLEOTIDE SEQUENCE [LARGE SCALE GENOMIC DNA]</scope>
    <source>
        <strain evidence="6 7">JCM 3332</strain>
    </source>
</reference>
<dbReference type="GO" id="GO:0008934">
    <property type="term" value="F:inositol monophosphate 1-phosphatase activity"/>
    <property type="evidence" value="ECO:0007669"/>
    <property type="project" value="TreeGrafter"/>
</dbReference>
<sequence>MRNGDPVAGWILVPETGQLYVAEHGSGAFRNGALIRRTAPPAEVERLQGAAPTKRMSQQERAQLAEVGGRFATLTSGALSAGVNYTRMLDGGLDFVLYQRSLPWDHAAGVLLLAEAGGVTVRPDGSPYRPTESQNGLLLNAADETCCQAVQAVLWGELRDCGRSGRWNRSTQERRHRTDADT</sequence>
<keyword evidence="4 5" id="KW-0460">Magnesium</keyword>
<keyword evidence="7" id="KW-1185">Reference proteome</keyword>
<keyword evidence="3 5" id="KW-0479">Metal-binding</keyword>
<evidence type="ECO:0000256" key="3">
    <source>
        <dbReference type="ARBA" id="ARBA00022723"/>
    </source>
</evidence>
<dbReference type="GO" id="GO:0046872">
    <property type="term" value="F:metal ion binding"/>
    <property type="evidence" value="ECO:0007669"/>
    <property type="project" value="UniProtKB-KW"/>
</dbReference>
<dbReference type="Gene3D" id="3.30.540.10">
    <property type="entry name" value="Fructose-1,6-Bisphosphatase, subunit A, domain 1"/>
    <property type="match status" value="1"/>
</dbReference>
<proteinExistence type="predicted"/>
<dbReference type="PANTHER" id="PTHR20854:SF4">
    <property type="entry name" value="INOSITOL-1-MONOPHOSPHATASE-RELATED"/>
    <property type="match status" value="1"/>
</dbReference>
<dbReference type="PRINTS" id="PR00377">
    <property type="entry name" value="IMPHPHTASES"/>
</dbReference>
<dbReference type="EMBL" id="JAAXOT010000031">
    <property type="protein sequence ID" value="NKY60936.1"/>
    <property type="molecule type" value="Genomic_DNA"/>
</dbReference>
<evidence type="ECO:0000256" key="4">
    <source>
        <dbReference type="ARBA" id="ARBA00022842"/>
    </source>
</evidence>
<dbReference type="InterPro" id="IPR020550">
    <property type="entry name" value="Inositol_monophosphatase_CS"/>
</dbReference>
<organism evidence="6 7">
    <name type="scientific">Nocardia flavorosea</name>
    <dbReference type="NCBI Taxonomy" id="53429"/>
    <lineage>
        <taxon>Bacteria</taxon>
        <taxon>Bacillati</taxon>
        <taxon>Actinomycetota</taxon>
        <taxon>Actinomycetes</taxon>
        <taxon>Mycobacteriales</taxon>
        <taxon>Nocardiaceae</taxon>
        <taxon>Nocardia</taxon>
    </lineage>
</organism>
<dbReference type="RefSeq" id="WP_084493459.1">
    <property type="nucleotide sequence ID" value="NZ_JAAXOT010000031.1"/>
</dbReference>
<feature type="binding site" evidence="5">
    <location>
        <position position="105"/>
    </location>
    <ligand>
        <name>Mg(2+)</name>
        <dbReference type="ChEBI" id="CHEBI:18420"/>
        <label>1</label>
        <note>catalytic</note>
    </ligand>
</feature>